<name>A0AAE7NYZ9_9BRAD</name>
<dbReference type="Proteomes" id="UP000594015">
    <property type="component" value="Chromosome"/>
</dbReference>
<dbReference type="Pfam" id="PF21834">
    <property type="entry name" value="DUF6894"/>
    <property type="match status" value="1"/>
</dbReference>
<evidence type="ECO:0000313" key="2">
    <source>
        <dbReference type="EMBL" id="QOZ73941.1"/>
    </source>
</evidence>
<evidence type="ECO:0000259" key="1">
    <source>
        <dbReference type="Pfam" id="PF21834"/>
    </source>
</evidence>
<proteinExistence type="predicted"/>
<reference evidence="2 3" key="1">
    <citation type="submission" date="2018-06" db="EMBL/GenBank/DDBJ databases">
        <title>Comparative genomics of Bradyrhizobium nodulating Arachidis hypogaea.</title>
        <authorList>
            <person name="Li Y."/>
        </authorList>
    </citation>
    <scope>NUCLEOTIDE SEQUENCE [LARGE SCALE GENOMIC DNA]</scope>
    <source>
        <strain evidence="2 3">CCBAU 051107</strain>
    </source>
</reference>
<gene>
    <name evidence="2" type="ORF">WN72_45625</name>
</gene>
<dbReference type="AlphaFoldDB" id="A0AAE7NYZ9"/>
<accession>A0AAE7NYZ9</accession>
<dbReference type="EMBL" id="CP030050">
    <property type="protein sequence ID" value="QOZ73941.1"/>
    <property type="molecule type" value="Genomic_DNA"/>
</dbReference>
<dbReference type="InterPro" id="IPR054189">
    <property type="entry name" value="DUF6894"/>
</dbReference>
<organism evidence="2 3">
    <name type="scientific">Bradyrhizobium arachidis</name>
    <dbReference type="NCBI Taxonomy" id="858423"/>
    <lineage>
        <taxon>Bacteria</taxon>
        <taxon>Pseudomonadati</taxon>
        <taxon>Pseudomonadota</taxon>
        <taxon>Alphaproteobacteria</taxon>
        <taxon>Hyphomicrobiales</taxon>
        <taxon>Nitrobacteraceae</taxon>
        <taxon>Bradyrhizobium</taxon>
    </lineage>
</organism>
<evidence type="ECO:0000313" key="3">
    <source>
        <dbReference type="Proteomes" id="UP000594015"/>
    </source>
</evidence>
<dbReference type="KEGG" id="barh:WN72_45625"/>
<sequence length="83" mass="9034">MPRYFFDVRSGLAFYPDEEGVELPSQADAEAEALDSLAQLARDLAKEAPGQDHRPDVAIEVRTASGPVFQAALLFAANRTTLQ</sequence>
<dbReference type="RefSeq" id="WP_028146499.1">
    <property type="nucleotide sequence ID" value="NZ_FPBQ01000001.1"/>
</dbReference>
<protein>
    <recommendedName>
        <fullName evidence="1">DUF6894 domain-containing protein</fullName>
    </recommendedName>
</protein>
<feature type="domain" description="DUF6894" evidence="1">
    <location>
        <begin position="3"/>
        <end position="72"/>
    </location>
</feature>